<proteinExistence type="predicted"/>
<dbReference type="AlphaFoldDB" id="A0AAV7MGL1"/>
<evidence type="ECO:0000313" key="1">
    <source>
        <dbReference type="EMBL" id="KAJ1099320.1"/>
    </source>
</evidence>
<accession>A0AAV7MGL1</accession>
<reference evidence="1" key="1">
    <citation type="journal article" date="2022" name="bioRxiv">
        <title>Sequencing and chromosome-scale assembly of the giantPleurodeles waltlgenome.</title>
        <authorList>
            <person name="Brown T."/>
            <person name="Elewa A."/>
            <person name="Iarovenko S."/>
            <person name="Subramanian E."/>
            <person name="Araus A.J."/>
            <person name="Petzold A."/>
            <person name="Susuki M."/>
            <person name="Suzuki K.-i.T."/>
            <person name="Hayashi T."/>
            <person name="Toyoda A."/>
            <person name="Oliveira C."/>
            <person name="Osipova E."/>
            <person name="Leigh N.D."/>
            <person name="Simon A."/>
            <person name="Yun M.H."/>
        </authorList>
    </citation>
    <scope>NUCLEOTIDE SEQUENCE</scope>
    <source>
        <strain evidence="1">20211129_DDA</strain>
        <tissue evidence="1">Liver</tissue>
    </source>
</reference>
<dbReference type="EMBL" id="JANPWB010000014">
    <property type="protein sequence ID" value="KAJ1099320.1"/>
    <property type="molecule type" value="Genomic_DNA"/>
</dbReference>
<organism evidence="1 2">
    <name type="scientific">Pleurodeles waltl</name>
    <name type="common">Iberian ribbed newt</name>
    <dbReference type="NCBI Taxonomy" id="8319"/>
    <lineage>
        <taxon>Eukaryota</taxon>
        <taxon>Metazoa</taxon>
        <taxon>Chordata</taxon>
        <taxon>Craniata</taxon>
        <taxon>Vertebrata</taxon>
        <taxon>Euteleostomi</taxon>
        <taxon>Amphibia</taxon>
        <taxon>Batrachia</taxon>
        <taxon>Caudata</taxon>
        <taxon>Salamandroidea</taxon>
        <taxon>Salamandridae</taxon>
        <taxon>Pleurodelinae</taxon>
        <taxon>Pleurodeles</taxon>
    </lineage>
</organism>
<gene>
    <name evidence="1" type="ORF">NDU88_004422</name>
</gene>
<protein>
    <submittedName>
        <fullName evidence="1">Uncharacterized protein</fullName>
    </submittedName>
</protein>
<evidence type="ECO:0000313" key="2">
    <source>
        <dbReference type="Proteomes" id="UP001066276"/>
    </source>
</evidence>
<comment type="caution">
    <text evidence="1">The sequence shown here is derived from an EMBL/GenBank/DDBJ whole genome shotgun (WGS) entry which is preliminary data.</text>
</comment>
<name>A0AAV7MGL1_PLEWA</name>
<keyword evidence="2" id="KW-1185">Reference proteome</keyword>
<sequence length="95" mass="10665">MTGLLYFYFFIKAPYCCIKSSELVRAPSGDHVTPSGYVQYFRMAVGTPRESDASGRDPRGLETPEERTVMVNAARWDPGRPSEPSVHSYLRCVMA</sequence>
<dbReference type="Proteomes" id="UP001066276">
    <property type="component" value="Chromosome 10"/>
</dbReference>